<dbReference type="CDD" id="cd04190">
    <property type="entry name" value="Chitin_synth_C"/>
    <property type="match status" value="1"/>
</dbReference>
<evidence type="ECO:0000256" key="2">
    <source>
        <dbReference type="ARBA" id="ARBA00012543"/>
    </source>
</evidence>
<feature type="region of interest" description="Disordered" evidence="10">
    <location>
        <begin position="1"/>
        <end position="80"/>
    </location>
</feature>
<accession>A0A9P6HEU8</accession>
<dbReference type="SUPFAM" id="SSF53448">
    <property type="entry name" value="Nucleotide-diphospho-sugar transferases"/>
    <property type="match status" value="1"/>
</dbReference>
<keyword evidence="7" id="KW-0961">Cell wall biogenesis/degradation</keyword>
<feature type="transmembrane region" description="Helical" evidence="11">
    <location>
        <begin position="1049"/>
        <end position="1072"/>
    </location>
</feature>
<evidence type="ECO:0000256" key="7">
    <source>
        <dbReference type="ARBA" id="ARBA00023316"/>
    </source>
</evidence>
<evidence type="ECO:0000256" key="8">
    <source>
        <dbReference type="ARBA" id="ARBA00024009"/>
    </source>
</evidence>
<dbReference type="GO" id="GO:0004100">
    <property type="term" value="F:chitin synthase activity"/>
    <property type="evidence" value="ECO:0007669"/>
    <property type="project" value="UniProtKB-EC"/>
</dbReference>
<sequence>MTFFSRKPGQSSTSDSGHNNDQRRDLSLSQVQRRPHSKSPSPQRMPSLPTVMEERSEDASSVSRRSLSTQSTATDDTYSVDVAEAVRSYQLSRTQAIPSLPTIDSGKPLSWDTIRTPTDDPFTTPTRPRTFLPNHDYERPQSTSTFHSAWSVPSRPNSAQFSAPGSIPQDPHTPPNQSQAGIRLLSGRSPIDHFKYDAEGYATGAFPRSFYRSPRSRSPTPAVDDEDYRISANGSVHYTGQAKKASRTYDNTRSFLQPQYAEVGEGDDDDDEEYEEDDEDTKEGYDEDAKDGGEEEDDDEYEVEEDISEKPRYIPQQKGWINYSGLPNDTAPADSVDPFPQQTQHFGPAPTGRIHRRHKKRRVQLTNGNLIIDLPVPSKLILPLRKSDKETGFTRYTAVTCDPDDFEQRGFFLRQNESDRATELFICVTMYNEDEVLFCRTIHGLMKNIAHLCSRKNSRTWGKDAWKKVVVCIVADGRRKIHPRVLDCLKLLGVYQDGEFMQNAVNNKAVTAHVFEYTATFGIDPNLRFVYPDKGIVPTQIIFCIKERNQKKINSHRWFFNAFARLLQPNVCVLIDVGTRPSTKSIYYLWKTFDLNSNVGGACGEIAAYKGKKWMGLLNPLVAAQNFEYKISNILDKPTESFFGYIGVLPGAFSAYRWIALQNDKAGRGPLASYFKGEVLNGRDTDIFTSNMYLAEDRILCFELVAKENSSWVLRYVKSAIGETDVPDSLPEFIGQRRRWLNGSFFAATYSIAHTGQVLRSGHSVGRKIALFVETIYNTINLVFYWFSVGNFYLFFVILTTSLEDPSVGIVAVRYLNWFMQYMLAALIVACFLFSMGNKPRAIKWKYRVLVGLFAVIMLYLLGSAIICILQASKQGGNTYRVMLFSLIITYGSWTTSSLLAFDPWHLISSMFQYLLLAPFCINLLNIYAFSNLDDISWGTKQDDTIETDLGAVIQDSHSQVDVQVLVDANQMYEDSIDNLKTRKPVEKRTRRNLAEKDQAAKDYYASVRTNILLAWALSNLILVASVLAGNRVSETFTSSDFTVAKGYLVFVLVFVAFTSIIRFSLSTLYLVTRMFTG</sequence>
<organism evidence="13 14">
    <name type="scientific">Thelephora terrestris</name>
    <dbReference type="NCBI Taxonomy" id="56493"/>
    <lineage>
        <taxon>Eukaryota</taxon>
        <taxon>Fungi</taxon>
        <taxon>Dikarya</taxon>
        <taxon>Basidiomycota</taxon>
        <taxon>Agaricomycotina</taxon>
        <taxon>Agaricomycetes</taxon>
        <taxon>Thelephorales</taxon>
        <taxon>Thelephoraceae</taxon>
        <taxon>Thelephora</taxon>
    </lineage>
</organism>
<feature type="region of interest" description="Disordered" evidence="10">
    <location>
        <begin position="205"/>
        <end position="316"/>
    </location>
</feature>
<evidence type="ECO:0000256" key="4">
    <source>
        <dbReference type="ARBA" id="ARBA00022692"/>
    </source>
</evidence>
<evidence type="ECO:0000256" key="9">
    <source>
        <dbReference type="ARBA" id="ARBA00048014"/>
    </source>
</evidence>
<evidence type="ECO:0000256" key="10">
    <source>
        <dbReference type="SAM" id="MobiDB-lite"/>
    </source>
</evidence>
<feature type="compositionally biased region" description="Acidic residues" evidence="10">
    <location>
        <begin position="264"/>
        <end position="307"/>
    </location>
</feature>
<dbReference type="GO" id="GO:0006031">
    <property type="term" value="P:chitin biosynthetic process"/>
    <property type="evidence" value="ECO:0007669"/>
    <property type="project" value="TreeGrafter"/>
</dbReference>
<dbReference type="Pfam" id="PF08407">
    <property type="entry name" value="Chitin_synth_1N"/>
    <property type="match status" value="1"/>
</dbReference>
<feature type="compositionally biased region" description="Polar residues" evidence="10">
    <location>
        <begin position="8"/>
        <end position="17"/>
    </location>
</feature>
<feature type="domain" description="Chitin synthase N-terminal" evidence="12">
    <location>
        <begin position="359"/>
        <end position="423"/>
    </location>
</feature>
<evidence type="ECO:0000256" key="5">
    <source>
        <dbReference type="ARBA" id="ARBA00022989"/>
    </source>
</evidence>
<feature type="region of interest" description="Disordered" evidence="10">
    <location>
        <begin position="99"/>
        <end position="186"/>
    </location>
</feature>
<feature type="transmembrane region" description="Helical" evidence="11">
    <location>
        <begin position="882"/>
        <end position="902"/>
    </location>
</feature>
<gene>
    <name evidence="13" type="ORF">BJ322DRAFT_847522</name>
</gene>
<dbReference type="PANTHER" id="PTHR22914:SF38">
    <property type="entry name" value="CHITIN SYNTHASE 2"/>
    <property type="match status" value="1"/>
</dbReference>
<dbReference type="GO" id="GO:0016020">
    <property type="term" value="C:membrane"/>
    <property type="evidence" value="ECO:0007669"/>
    <property type="project" value="UniProtKB-SubCell"/>
</dbReference>
<keyword evidence="4 11" id="KW-0812">Transmembrane</keyword>
<keyword evidence="14" id="KW-1185">Reference proteome</keyword>
<feature type="transmembrane region" description="Helical" evidence="11">
    <location>
        <begin position="1012"/>
        <end position="1029"/>
    </location>
</feature>
<dbReference type="InterPro" id="IPR013616">
    <property type="entry name" value="Chitin_synth_N"/>
</dbReference>
<dbReference type="AlphaFoldDB" id="A0A9P6HEU8"/>
<dbReference type="EMBL" id="WIUZ02000008">
    <property type="protein sequence ID" value="KAF9784415.1"/>
    <property type="molecule type" value="Genomic_DNA"/>
</dbReference>
<feature type="compositionally biased region" description="Low complexity" evidence="10">
    <location>
        <begin position="112"/>
        <end position="131"/>
    </location>
</feature>
<dbReference type="GO" id="GO:0071555">
    <property type="term" value="P:cell wall organization"/>
    <property type="evidence" value="ECO:0007669"/>
    <property type="project" value="UniProtKB-KW"/>
</dbReference>
<comment type="subcellular location">
    <subcellularLocation>
        <location evidence="1">Membrane</location>
        <topology evidence="1">Multi-pass membrane protein</topology>
    </subcellularLocation>
</comment>
<feature type="compositionally biased region" description="Polar residues" evidence="10">
    <location>
        <begin position="248"/>
        <end position="257"/>
    </location>
</feature>
<feature type="compositionally biased region" description="Low complexity" evidence="10">
    <location>
        <begin position="207"/>
        <end position="221"/>
    </location>
</feature>
<evidence type="ECO:0000259" key="12">
    <source>
        <dbReference type="Pfam" id="PF08407"/>
    </source>
</evidence>
<feature type="transmembrane region" description="Helical" evidence="11">
    <location>
        <begin position="849"/>
        <end position="870"/>
    </location>
</feature>
<dbReference type="GO" id="GO:0071944">
    <property type="term" value="C:cell periphery"/>
    <property type="evidence" value="ECO:0007669"/>
    <property type="project" value="TreeGrafter"/>
</dbReference>
<comment type="caution">
    <text evidence="13">The sequence shown here is derived from an EMBL/GenBank/DDBJ whole genome shotgun (WGS) entry which is preliminary data.</text>
</comment>
<dbReference type="GO" id="GO:0030428">
    <property type="term" value="C:cell septum"/>
    <property type="evidence" value="ECO:0007669"/>
    <property type="project" value="TreeGrafter"/>
</dbReference>
<dbReference type="EC" id="2.4.1.16" evidence="2"/>
<dbReference type="Proteomes" id="UP000736335">
    <property type="component" value="Unassembled WGS sequence"/>
</dbReference>
<feature type="compositionally biased region" description="Polar residues" evidence="10">
    <location>
        <begin position="154"/>
        <end position="163"/>
    </location>
</feature>
<feature type="transmembrane region" description="Helical" evidence="11">
    <location>
        <begin position="914"/>
        <end position="931"/>
    </location>
</feature>
<feature type="compositionally biased region" description="Low complexity" evidence="10">
    <location>
        <begin position="59"/>
        <end position="71"/>
    </location>
</feature>
<keyword evidence="3" id="KW-0808">Transferase</keyword>
<comment type="catalytic activity">
    <reaction evidence="9">
        <text>[(1-&gt;4)-N-acetyl-beta-D-glucosaminyl](n) + UDP-N-acetyl-alpha-D-glucosamine = [(1-&gt;4)-N-acetyl-beta-D-glucosaminyl](n+1) + UDP + H(+)</text>
        <dbReference type="Rhea" id="RHEA:16637"/>
        <dbReference type="Rhea" id="RHEA-COMP:9593"/>
        <dbReference type="Rhea" id="RHEA-COMP:9595"/>
        <dbReference type="ChEBI" id="CHEBI:15378"/>
        <dbReference type="ChEBI" id="CHEBI:17029"/>
        <dbReference type="ChEBI" id="CHEBI:57705"/>
        <dbReference type="ChEBI" id="CHEBI:58223"/>
        <dbReference type="EC" id="2.4.1.16"/>
    </reaction>
</comment>
<evidence type="ECO:0000256" key="6">
    <source>
        <dbReference type="ARBA" id="ARBA00023136"/>
    </source>
</evidence>
<proteinExistence type="predicted"/>
<name>A0A9P6HEU8_9AGAM</name>
<feature type="transmembrane region" description="Helical" evidence="11">
    <location>
        <begin position="815"/>
        <end position="837"/>
    </location>
</feature>
<evidence type="ECO:0000256" key="3">
    <source>
        <dbReference type="ARBA" id="ARBA00022676"/>
    </source>
</evidence>
<feature type="transmembrane region" description="Helical" evidence="11">
    <location>
        <begin position="783"/>
        <end position="803"/>
    </location>
</feature>
<evidence type="ECO:0000256" key="1">
    <source>
        <dbReference type="ARBA" id="ARBA00004141"/>
    </source>
</evidence>
<feature type="compositionally biased region" description="Polar residues" evidence="10">
    <location>
        <begin position="27"/>
        <end position="44"/>
    </location>
</feature>
<evidence type="ECO:0000256" key="11">
    <source>
        <dbReference type="SAM" id="Phobius"/>
    </source>
</evidence>
<keyword evidence="6 11" id="KW-0472">Membrane</keyword>
<dbReference type="PANTHER" id="PTHR22914">
    <property type="entry name" value="CHITIN SYNTHASE"/>
    <property type="match status" value="1"/>
</dbReference>
<dbReference type="OrthoDB" id="26569at2759"/>
<keyword evidence="3" id="KW-0328">Glycosyltransferase</keyword>
<dbReference type="InterPro" id="IPR029044">
    <property type="entry name" value="Nucleotide-diphossugar_trans"/>
</dbReference>
<evidence type="ECO:0000313" key="14">
    <source>
        <dbReference type="Proteomes" id="UP000736335"/>
    </source>
</evidence>
<protein>
    <recommendedName>
        <fullName evidence="2">chitin synthase</fullName>
        <ecNumber evidence="2">2.4.1.16</ecNumber>
    </recommendedName>
</protein>
<keyword evidence="5 11" id="KW-1133">Transmembrane helix</keyword>
<dbReference type="Pfam" id="PF01644">
    <property type="entry name" value="Chitin_synth_1"/>
    <property type="match status" value="1"/>
</dbReference>
<reference evidence="13" key="2">
    <citation type="submission" date="2020-11" db="EMBL/GenBank/DDBJ databases">
        <authorList>
            <consortium name="DOE Joint Genome Institute"/>
            <person name="Kuo A."/>
            <person name="Miyauchi S."/>
            <person name="Kiss E."/>
            <person name="Drula E."/>
            <person name="Kohler A."/>
            <person name="Sanchez-Garcia M."/>
            <person name="Andreopoulos B."/>
            <person name="Barry K.W."/>
            <person name="Bonito G."/>
            <person name="Buee M."/>
            <person name="Carver A."/>
            <person name="Chen C."/>
            <person name="Cichocki N."/>
            <person name="Clum A."/>
            <person name="Culley D."/>
            <person name="Crous P.W."/>
            <person name="Fauchery L."/>
            <person name="Girlanda M."/>
            <person name="Hayes R."/>
            <person name="Keri Z."/>
            <person name="Labutti K."/>
            <person name="Lipzen A."/>
            <person name="Lombard V."/>
            <person name="Magnuson J."/>
            <person name="Maillard F."/>
            <person name="Morin E."/>
            <person name="Murat C."/>
            <person name="Nolan M."/>
            <person name="Ohm R."/>
            <person name="Pangilinan J."/>
            <person name="Pereira M."/>
            <person name="Perotto S."/>
            <person name="Peter M."/>
            <person name="Riley R."/>
            <person name="Sitrit Y."/>
            <person name="Stielow B."/>
            <person name="Szollosi G."/>
            <person name="Zifcakova L."/>
            <person name="Stursova M."/>
            <person name="Spatafora J.W."/>
            <person name="Tedersoo L."/>
            <person name="Vaario L.-M."/>
            <person name="Yamada A."/>
            <person name="Yan M."/>
            <person name="Wang P."/>
            <person name="Xu J."/>
            <person name="Bruns T."/>
            <person name="Baldrian P."/>
            <person name="Vilgalys R."/>
            <person name="Henrissat B."/>
            <person name="Grigoriev I.V."/>
            <person name="Hibbett D."/>
            <person name="Nagy L.G."/>
            <person name="Martin F.M."/>
        </authorList>
    </citation>
    <scope>NUCLEOTIDE SEQUENCE</scope>
    <source>
        <strain evidence="13">UH-Tt-Lm1</strain>
    </source>
</reference>
<comment type="function">
    <text evidence="8">Polymerizes chitin, a structural polymer of the cell wall and septum, by transferring the sugar moiety of UDP-GlcNAc to the non-reducing end of the growing chitin polymer.</text>
</comment>
<reference evidence="13" key="1">
    <citation type="journal article" date="2020" name="Nat. Commun.">
        <title>Large-scale genome sequencing of mycorrhizal fungi provides insights into the early evolution of symbiotic traits.</title>
        <authorList>
            <person name="Miyauchi S."/>
            <person name="Kiss E."/>
            <person name="Kuo A."/>
            <person name="Drula E."/>
            <person name="Kohler A."/>
            <person name="Sanchez-Garcia M."/>
            <person name="Morin E."/>
            <person name="Andreopoulos B."/>
            <person name="Barry K.W."/>
            <person name="Bonito G."/>
            <person name="Buee M."/>
            <person name="Carver A."/>
            <person name="Chen C."/>
            <person name="Cichocki N."/>
            <person name="Clum A."/>
            <person name="Culley D."/>
            <person name="Crous P.W."/>
            <person name="Fauchery L."/>
            <person name="Girlanda M."/>
            <person name="Hayes R.D."/>
            <person name="Keri Z."/>
            <person name="LaButti K."/>
            <person name="Lipzen A."/>
            <person name="Lombard V."/>
            <person name="Magnuson J."/>
            <person name="Maillard F."/>
            <person name="Murat C."/>
            <person name="Nolan M."/>
            <person name="Ohm R.A."/>
            <person name="Pangilinan J."/>
            <person name="Pereira M.F."/>
            <person name="Perotto S."/>
            <person name="Peter M."/>
            <person name="Pfister S."/>
            <person name="Riley R."/>
            <person name="Sitrit Y."/>
            <person name="Stielow J.B."/>
            <person name="Szollosi G."/>
            <person name="Zifcakova L."/>
            <person name="Stursova M."/>
            <person name="Spatafora J.W."/>
            <person name="Tedersoo L."/>
            <person name="Vaario L.M."/>
            <person name="Yamada A."/>
            <person name="Yan M."/>
            <person name="Wang P."/>
            <person name="Xu J."/>
            <person name="Bruns T."/>
            <person name="Baldrian P."/>
            <person name="Vilgalys R."/>
            <person name="Dunand C."/>
            <person name="Henrissat B."/>
            <person name="Grigoriev I.V."/>
            <person name="Hibbett D."/>
            <person name="Nagy L.G."/>
            <person name="Martin F.M."/>
        </authorList>
    </citation>
    <scope>NUCLEOTIDE SEQUENCE</scope>
    <source>
        <strain evidence="13">UH-Tt-Lm1</strain>
    </source>
</reference>
<dbReference type="InterPro" id="IPR004835">
    <property type="entry name" value="Chitin_synth"/>
</dbReference>
<evidence type="ECO:0000313" key="13">
    <source>
        <dbReference type="EMBL" id="KAF9784415.1"/>
    </source>
</evidence>